<dbReference type="InterPro" id="IPR049945">
    <property type="entry name" value="AAA_22"/>
</dbReference>
<reference evidence="2 3" key="1">
    <citation type="submission" date="2019-10" db="EMBL/GenBank/DDBJ databases">
        <title>Pseudopuniceibacterium sp. HQ09 islated from Antarctica.</title>
        <authorList>
            <person name="Liao L."/>
            <person name="Su S."/>
            <person name="Chen B."/>
            <person name="Yu Y."/>
        </authorList>
    </citation>
    <scope>NUCLEOTIDE SEQUENCE [LARGE SCALE GENOMIC DNA]</scope>
    <source>
        <strain evidence="2 3">HQ09</strain>
    </source>
</reference>
<dbReference type="SUPFAM" id="SSF52540">
    <property type="entry name" value="P-loop containing nucleoside triphosphate hydrolases"/>
    <property type="match status" value="1"/>
</dbReference>
<dbReference type="InterPro" id="IPR027417">
    <property type="entry name" value="P-loop_NTPase"/>
</dbReference>
<dbReference type="AlphaFoldDB" id="A0A7L9WS62"/>
<feature type="domain" description="ORC1/DEAH AAA+ ATPase" evidence="1">
    <location>
        <begin position="53"/>
        <end position="191"/>
    </location>
</feature>
<evidence type="ECO:0000313" key="3">
    <source>
        <dbReference type="Proteomes" id="UP000594118"/>
    </source>
</evidence>
<name>A0A7L9WS62_9RHOB</name>
<keyword evidence="3" id="KW-1185">Reference proteome</keyword>
<accession>A0A7L9WS62</accession>
<dbReference type="KEGG" id="pshq:F3W81_16855"/>
<dbReference type="Proteomes" id="UP000594118">
    <property type="component" value="Chromosome"/>
</dbReference>
<proteinExistence type="predicted"/>
<dbReference type="Gene3D" id="3.40.50.300">
    <property type="entry name" value="P-loop containing nucleotide triphosphate hydrolases"/>
    <property type="match status" value="1"/>
</dbReference>
<sequence>MSEFIIEAYRDAAADAGSRIYPLVRAAKLKSDFARVFSAHLGHLINGDRFETQGLLVTGPSGSGKTTEIGALIRRFNDDAIILPDGSRARFAECVLKGIGTWKDLGKATANALGYPVSAKARLTQSDIWDIVVREAKLAGIVGIHFDEAQHIFRAKSDADRLAVLDSFKTLMKSHDWPLILIFSGVPELNGYMKSEPQLYRLLHRIRFSDISVPEDYQTIHEIVGSYALRAGAQVDQDLMTQDFFDRLVAASASRWGLLLEVTKGAVAVSQHAGAETLTRDHFADWWVSKTECARVATPFMHSGYLTLYRKDHPFVKALDD</sequence>
<dbReference type="Pfam" id="PF13401">
    <property type="entry name" value="AAA_22"/>
    <property type="match status" value="1"/>
</dbReference>
<evidence type="ECO:0000313" key="2">
    <source>
        <dbReference type="EMBL" id="QOL82348.1"/>
    </source>
</evidence>
<dbReference type="EMBL" id="CP045201">
    <property type="protein sequence ID" value="QOL82348.1"/>
    <property type="molecule type" value="Genomic_DNA"/>
</dbReference>
<evidence type="ECO:0000259" key="1">
    <source>
        <dbReference type="Pfam" id="PF13401"/>
    </source>
</evidence>
<dbReference type="GO" id="GO:0016887">
    <property type="term" value="F:ATP hydrolysis activity"/>
    <property type="evidence" value="ECO:0007669"/>
    <property type="project" value="InterPro"/>
</dbReference>
<organism evidence="2 3">
    <name type="scientific">Pseudooceanicola spongiae</name>
    <dbReference type="NCBI Taxonomy" id="2613965"/>
    <lineage>
        <taxon>Bacteria</taxon>
        <taxon>Pseudomonadati</taxon>
        <taxon>Pseudomonadota</taxon>
        <taxon>Alphaproteobacteria</taxon>
        <taxon>Rhodobacterales</taxon>
        <taxon>Paracoccaceae</taxon>
        <taxon>Pseudooceanicola</taxon>
    </lineage>
</organism>
<dbReference type="RefSeq" id="WP_193080431.1">
    <property type="nucleotide sequence ID" value="NZ_CP045201.1"/>
</dbReference>
<gene>
    <name evidence="2" type="ORF">F3W81_16855</name>
</gene>
<protein>
    <submittedName>
        <fullName evidence="2">AAA family ATPase</fullName>
    </submittedName>
</protein>